<comment type="similarity">
    <text evidence="1">Belongs to the 'GDXG' lipolytic enzyme family.</text>
</comment>
<keyword evidence="2" id="KW-0812">Transmembrane</keyword>
<dbReference type="SUPFAM" id="SSF53474">
    <property type="entry name" value="alpha/beta-Hydrolases"/>
    <property type="match status" value="1"/>
</dbReference>
<dbReference type="PANTHER" id="PTHR11559">
    <property type="entry name" value="CARBOXYLESTERASE"/>
    <property type="match status" value="1"/>
</dbReference>
<feature type="signal peptide" evidence="3">
    <location>
        <begin position="1"/>
        <end position="25"/>
    </location>
</feature>
<evidence type="ECO:0000256" key="3">
    <source>
        <dbReference type="SAM" id="SignalP"/>
    </source>
</evidence>
<dbReference type="Proteomes" id="UP000046393">
    <property type="component" value="Unplaced"/>
</dbReference>
<evidence type="ECO:0000313" key="5">
    <source>
        <dbReference type="Proteomes" id="UP000046393"/>
    </source>
</evidence>
<dbReference type="Gene3D" id="3.40.50.1820">
    <property type="entry name" value="alpha/beta hydrolase"/>
    <property type="match status" value="1"/>
</dbReference>
<keyword evidence="2" id="KW-1133">Transmembrane helix</keyword>
<evidence type="ECO:0000259" key="4">
    <source>
        <dbReference type="Pfam" id="PF00135"/>
    </source>
</evidence>
<reference evidence="6" key="1">
    <citation type="submission" date="2017-02" db="UniProtKB">
        <authorList>
            <consortium name="WormBaseParasite"/>
        </authorList>
    </citation>
    <scope>IDENTIFICATION</scope>
</reference>
<dbReference type="STRING" id="451379.A0A0N5AKE3"/>
<sequence length="657" mass="74884">MEQMNGEVLLVVLLTLTTFAPHIEAEFPRKEKSRSVWIEQGLVRGNIFSIGNRHVQIFRGIPYAEPPLGNLRFAKSVKKSRWHYEHFANDYGAACLQFSDYYLNDRYSKSSMGNQSEDCLFLNVFSPYDPEDEGRLYPILVWIHGGSFMAGSGDTGIDMEVTVENIVFKNVSLVTFNYRLGPLGFMSYENGDFIDGNFGIWDQVTVLEWIQANMKQLNGDPSNVTVMGEDAGAAAASLLAISSRTDRLLHRAITWSGSITSGWAIQRHRTPNWELKNLVQYLKCEKMFDKSNLEKLGLAEATKNKSCNLQEKTVDCLNVCKNYSNYNFILALTDLGAAKMVVDGDLIPGSSKNVVRQNARIPLLLGVANTEWGCKKPENYGFKRFQNVSDAERRHKVWQVVEEHYHSASENLLSNSTLDLISTLAYMRYFGSGKEYLPTNIVVAKLQKMQSDIDFIAAAQKEIEAYMSNEVPVYAFSFDYMSKTPVYETVSKSFSLFGNKTLSVSRTLRPLAGSDMQAFHGMSHAYIFTKGYKTNFYVSEFSAQDQNMTNLLTKAITNFVKYGLQQRSLHWPDTIFWNIEADLIEQFSSREQEFPKEVDELSSEERIQLAAYRRAWWALWILVALIGLIIWVCIIFIVVKKCRSPRAKPYDNIVFNR</sequence>
<dbReference type="InterPro" id="IPR002168">
    <property type="entry name" value="Lipase_GDXG_HIS_AS"/>
</dbReference>
<protein>
    <submittedName>
        <fullName evidence="6">COesterase domain-containing protein</fullName>
    </submittedName>
</protein>
<dbReference type="GO" id="GO:0016787">
    <property type="term" value="F:hydrolase activity"/>
    <property type="evidence" value="ECO:0007669"/>
    <property type="project" value="InterPro"/>
</dbReference>
<dbReference type="ESTHER" id="9bila-a0a0n5ake3">
    <property type="family name" value="Carb_B_Nematoda"/>
</dbReference>
<dbReference type="InterPro" id="IPR050309">
    <property type="entry name" value="Type-B_Carboxylest/Lipase"/>
</dbReference>
<keyword evidence="2" id="KW-0472">Membrane</keyword>
<dbReference type="InterPro" id="IPR029058">
    <property type="entry name" value="AB_hydrolase_fold"/>
</dbReference>
<dbReference type="AlphaFoldDB" id="A0A0N5AKE3"/>
<accession>A0A0N5AKE3</accession>
<dbReference type="PROSITE" id="PS01173">
    <property type="entry name" value="LIPASE_GDXG_HIS"/>
    <property type="match status" value="1"/>
</dbReference>
<feature type="chain" id="PRO_5005893187" evidence="3">
    <location>
        <begin position="26"/>
        <end position="657"/>
    </location>
</feature>
<dbReference type="PROSITE" id="PS00941">
    <property type="entry name" value="CARBOXYLESTERASE_B_2"/>
    <property type="match status" value="1"/>
</dbReference>
<dbReference type="WBParaSite" id="SMUV_0000496201-mRNA-1">
    <property type="protein sequence ID" value="SMUV_0000496201-mRNA-1"/>
    <property type="gene ID" value="SMUV_0000496201"/>
</dbReference>
<dbReference type="Pfam" id="PF00135">
    <property type="entry name" value="COesterase"/>
    <property type="match status" value="1"/>
</dbReference>
<name>A0A0N5AKE3_9BILA</name>
<feature type="transmembrane region" description="Helical" evidence="2">
    <location>
        <begin position="615"/>
        <end position="639"/>
    </location>
</feature>
<dbReference type="InterPro" id="IPR019819">
    <property type="entry name" value="Carboxylesterase_B_CS"/>
</dbReference>
<feature type="domain" description="Carboxylesterase type B" evidence="4">
    <location>
        <begin position="33"/>
        <end position="574"/>
    </location>
</feature>
<dbReference type="InterPro" id="IPR002018">
    <property type="entry name" value="CarbesteraseB"/>
</dbReference>
<keyword evidence="5" id="KW-1185">Reference proteome</keyword>
<evidence type="ECO:0000256" key="2">
    <source>
        <dbReference type="SAM" id="Phobius"/>
    </source>
</evidence>
<proteinExistence type="inferred from homology"/>
<evidence type="ECO:0000313" key="6">
    <source>
        <dbReference type="WBParaSite" id="SMUV_0000496201-mRNA-1"/>
    </source>
</evidence>
<keyword evidence="3" id="KW-0732">Signal</keyword>
<evidence type="ECO:0000256" key="1">
    <source>
        <dbReference type="ARBA" id="ARBA00010515"/>
    </source>
</evidence>
<organism evidence="5 6">
    <name type="scientific">Syphacia muris</name>
    <dbReference type="NCBI Taxonomy" id="451379"/>
    <lineage>
        <taxon>Eukaryota</taxon>
        <taxon>Metazoa</taxon>
        <taxon>Ecdysozoa</taxon>
        <taxon>Nematoda</taxon>
        <taxon>Chromadorea</taxon>
        <taxon>Rhabditida</taxon>
        <taxon>Spirurina</taxon>
        <taxon>Oxyuridomorpha</taxon>
        <taxon>Oxyuroidea</taxon>
        <taxon>Oxyuridae</taxon>
        <taxon>Syphacia</taxon>
    </lineage>
</organism>